<dbReference type="EMBL" id="VJNC01000020">
    <property type="protein sequence ID" value="TSE18938.1"/>
    <property type="molecule type" value="Genomic_DNA"/>
</dbReference>
<dbReference type="Proteomes" id="UP000295536">
    <property type="component" value="Unassembled WGS sequence"/>
</dbReference>
<reference evidence="1 3" key="1">
    <citation type="submission" date="2019-03" db="EMBL/GenBank/DDBJ databases">
        <title>Genomic Encyclopedia of Type Strains, Phase IV (KMG-IV): sequencing the most valuable type-strain genomes for metagenomic binning, comparative biology and taxonomic classification.</title>
        <authorList>
            <person name="Goeker M."/>
        </authorList>
    </citation>
    <scope>NUCLEOTIDE SEQUENCE [LARGE SCALE GENOMIC DNA]</scope>
    <source>
        <strain evidence="1 3">DSM 12034</strain>
    </source>
</reference>
<organism evidence="1 3">
    <name type="scientific">Tepidimonas ignava</name>
    <dbReference type="NCBI Taxonomy" id="114249"/>
    <lineage>
        <taxon>Bacteria</taxon>
        <taxon>Pseudomonadati</taxon>
        <taxon>Pseudomonadota</taxon>
        <taxon>Betaproteobacteria</taxon>
        <taxon>Burkholderiales</taxon>
        <taxon>Tepidimonas</taxon>
    </lineage>
</organism>
<dbReference type="RefSeq" id="WP_132963588.1">
    <property type="nucleotide sequence ID" value="NZ_SMAH01000020.1"/>
</dbReference>
<comment type="caution">
    <text evidence="1">The sequence shown here is derived from an EMBL/GenBank/DDBJ whole genome shotgun (WGS) entry which is preliminary data.</text>
</comment>
<reference evidence="2 4" key="2">
    <citation type="submission" date="2019-07" db="EMBL/GenBank/DDBJ databases">
        <title>Tepidimonas ignava SPS-1037 draft genome.</title>
        <authorList>
            <person name="Da Costa M.S."/>
            <person name="Froufe H.J.C."/>
            <person name="Egas C."/>
            <person name="Albuquerque L."/>
        </authorList>
    </citation>
    <scope>NUCLEOTIDE SEQUENCE [LARGE SCALE GENOMIC DNA]</scope>
    <source>
        <strain evidence="2 4">SPS-1037</strain>
    </source>
</reference>
<protein>
    <submittedName>
        <fullName evidence="1 2">Major capsid protein E</fullName>
    </submittedName>
</protein>
<gene>
    <name evidence="1" type="ORF">EDC36_12034</name>
    <name evidence="2" type="ORF">Tigna_02385</name>
</gene>
<accession>A0A4R3L498</accession>
<evidence type="ECO:0000313" key="1">
    <source>
        <dbReference type="EMBL" id="TCS94112.1"/>
    </source>
</evidence>
<proteinExistence type="predicted"/>
<evidence type="ECO:0000313" key="3">
    <source>
        <dbReference type="Proteomes" id="UP000295536"/>
    </source>
</evidence>
<dbReference type="Pfam" id="PF03864">
    <property type="entry name" value="Phage_cap_E"/>
    <property type="match status" value="1"/>
</dbReference>
<name>A0A4R3L498_9BURK</name>
<dbReference type="AlphaFoldDB" id="A0A4R3L498"/>
<dbReference type="EMBL" id="SMAH01000020">
    <property type="protein sequence ID" value="TCS94112.1"/>
    <property type="molecule type" value="Genomic_DNA"/>
</dbReference>
<evidence type="ECO:0000313" key="2">
    <source>
        <dbReference type="EMBL" id="TSE18938.1"/>
    </source>
</evidence>
<dbReference type="Proteomes" id="UP000315577">
    <property type="component" value="Unassembled WGS sequence"/>
</dbReference>
<sequence>MNINDFTVGELTAAINKIPRRWGRIGELGIFSSRPLATRDVVIEEQSSGLALLPDHEWGGEGTKAGASTRRTLSFRIKQTVHEDFLHPSDVMGIRAFGQDAGMSSVNDGIALKLQRMRAKHDQTLEWKRFSAIKGVVTDGAGTVLYDLYQHFGVTQASVDFTLGTSTTNIRAKCEAVVNQIEDNLMGDTMTGVRVFVSPEFWHKLVAHPAVVDYIKNTPSARAFMQSSFNEIEVFGVVFEQYRASVNGQRFIAANEGHAIPVGTTDTFATYFAPADFNETVNTVALPFYAKTWPQEGDRGYVLHTQSNSLPLCHQPAALVKVFTSN</sequence>
<evidence type="ECO:0000313" key="4">
    <source>
        <dbReference type="Proteomes" id="UP000315577"/>
    </source>
</evidence>
<dbReference type="InterPro" id="IPR005564">
    <property type="entry name" value="Major_capsid_GpE"/>
</dbReference>
<keyword evidence="4" id="KW-1185">Reference proteome</keyword>
<dbReference type="OrthoDB" id="6388191at2"/>